<protein>
    <submittedName>
        <fullName evidence="2">Uncharacterized protein</fullName>
    </submittedName>
</protein>
<dbReference type="EMBL" id="KX898400">
    <property type="protein sequence ID" value="ARB11150.1"/>
    <property type="molecule type" value="Genomic_DNA"/>
</dbReference>
<proteinExistence type="predicted"/>
<feature type="region of interest" description="Disordered" evidence="1">
    <location>
        <begin position="209"/>
        <end position="272"/>
    </location>
</feature>
<evidence type="ECO:0000256" key="1">
    <source>
        <dbReference type="SAM" id="MobiDB-lite"/>
    </source>
</evidence>
<name>A0A2H4GY43_9CAUD</name>
<feature type="compositionally biased region" description="Gly residues" evidence="1">
    <location>
        <begin position="212"/>
        <end position="228"/>
    </location>
</feature>
<feature type="compositionally biased region" description="Basic and acidic residues" evidence="1">
    <location>
        <begin position="243"/>
        <end position="254"/>
    </location>
</feature>
<gene>
    <name evidence="2" type="ORF">JG054_00005</name>
</gene>
<evidence type="ECO:0000313" key="3">
    <source>
        <dbReference type="Proteomes" id="UP000240696"/>
    </source>
</evidence>
<accession>A0A2H4GY43</accession>
<dbReference type="Proteomes" id="UP000240696">
    <property type="component" value="Segment"/>
</dbReference>
<sequence length="272" mass="29753">MGLKAIVDNLDDVPEHFHELYTQKGEKYELTGVEGIKTQADVDRLQGALTKERNDHKAVRERLGLLGDRKIEDVLSQLDRIPELEAAAAGKLDETKLNELVEGRIKTRVAPVEREKGQLAQKVQELSGIVEQYQTKEKVRTIHDAVREAVGKAQGFQSSAVEDALLYAERMLEVSEEGKVVTRDGVGVTPGIDATVWLTEMQSKKAHWWGPSQGGGAGGNRSGTGGGANPWSADGWNMTEQGRILKENRSRAEQLAKSAGTTIGGPRPQPRK</sequence>
<organism evidence="2 3">
    <name type="scientific">Pseudomonas phage JG054</name>
    <dbReference type="NCBI Taxonomy" id="1970800"/>
    <lineage>
        <taxon>Viruses</taxon>
        <taxon>Duplodnaviria</taxon>
        <taxon>Heunggongvirae</taxon>
        <taxon>Uroviricota</taxon>
        <taxon>Caudoviricetes</taxon>
        <taxon>Queuovirinae</taxon>
        <taxon>Nipunavirus</taxon>
        <taxon>Nipunavirus JG054</taxon>
    </lineage>
</organism>
<keyword evidence="3" id="KW-1185">Reference proteome</keyword>
<evidence type="ECO:0000313" key="2">
    <source>
        <dbReference type="EMBL" id="ARB11150.1"/>
    </source>
</evidence>
<reference evidence="2 3" key="1">
    <citation type="submission" date="2016-09" db="EMBL/GenBank/DDBJ databases">
        <title>Complete genome sequence of Pseudomonas aeruginosa phage JG054.</title>
        <authorList>
            <person name="Uhlig C.M."/>
            <person name="Bunk B."/>
            <person name="Rohde M."/>
            <person name="Schobert M."/>
            <person name="Jahn D."/>
        </authorList>
    </citation>
    <scope>NUCLEOTIDE SEQUENCE [LARGE SCALE GENOMIC DNA]</scope>
</reference>